<organism evidence="2 3">
    <name type="scientific">Macrostomum lignano</name>
    <dbReference type="NCBI Taxonomy" id="282301"/>
    <lineage>
        <taxon>Eukaryota</taxon>
        <taxon>Metazoa</taxon>
        <taxon>Spiralia</taxon>
        <taxon>Lophotrochozoa</taxon>
        <taxon>Platyhelminthes</taxon>
        <taxon>Rhabditophora</taxon>
        <taxon>Macrostomorpha</taxon>
        <taxon>Macrostomida</taxon>
        <taxon>Macrostomidae</taxon>
        <taxon>Macrostomum</taxon>
    </lineage>
</organism>
<name>A0A1I8FRV7_9PLAT</name>
<dbReference type="Proteomes" id="UP000095280">
    <property type="component" value="Unplaced"/>
</dbReference>
<protein>
    <submittedName>
        <fullName evidence="3">40S ribosomal protein S26</fullName>
    </submittedName>
</protein>
<reference evidence="3" key="1">
    <citation type="submission" date="2016-11" db="UniProtKB">
        <authorList>
            <consortium name="WormBaseParasite"/>
        </authorList>
    </citation>
    <scope>IDENTIFICATION</scope>
</reference>
<feature type="region of interest" description="Disordered" evidence="1">
    <location>
        <begin position="27"/>
        <end position="54"/>
    </location>
</feature>
<dbReference type="InterPro" id="IPR036838">
    <property type="entry name" value="Ribosomal_uS10_dom_sf"/>
</dbReference>
<proteinExistence type="predicted"/>
<dbReference type="SUPFAM" id="SSF54999">
    <property type="entry name" value="Ribosomal protein S10"/>
    <property type="match status" value="1"/>
</dbReference>
<dbReference type="AlphaFoldDB" id="A0A1I8FRV7"/>
<dbReference type="WBParaSite" id="maker-unitig_44168-snap-gene-0.1-mRNA-1">
    <property type="protein sequence ID" value="maker-unitig_44168-snap-gene-0.1-mRNA-1"/>
    <property type="gene ID" value="maker-unitig_44168-snap-gene-0.1"/>
</dbReference>
<accession>A0A1I8FRV7</accession>
<evidence type="ECO:0000313" key="3">
    <source>
        <dbReference type="WBParaSite" id="maker-unitig_44168-snap-gene-0.1-mRNA-1"/>
    </source>
</evidence>
<keyword evidence="2" id="KW-1185">Reference proteome</keyword>
<sequence length="397" mass="45573">PNPTSHGRPKKARKDLQAQVHRIRITLTSKERSGPRMPTKVVEPHRRRKTPCGEGSKTWDRYRLRLHKRLIRSAVAKPRLSSRSLASASSPSWKWKSPLLMPPQAEEEVVRFRSRDRSVCQCLALCPMPDFKEFIEHRLPNWDDPFKMDTEAVSQSEPIWPFVSYFLPHVQRAHAMSYYRVRATFSIDFSLQRAGWYRLRIALKRHQHSITVQLLLLNLTCFYPASPILNKTGAPAVLSGPEQLHRGGCNDDVTPDRTPAERGRRLLSLRETRTRRCEFEYTKCRTALCCREKPIDCQSVSRAALSGLRRPCNHGNAGISMPLSRQISVRQSAAKCLQFIMRVLNVSILLARAANKLALHQFRLCRATCLELVEDLAWSEIKSSNSFLRLSPPHRAQ</sequence>
<dbReference type="Gene3D" id="3.30.70.600">
    <property type="entry name" value="Ribosomal protein S10 domain"/>
    <property type="match status" value="1"/>
</dbReference>
<evidence type="ECO:0000313" key="2">
    <source>
        <dbReference type="Proteomes" id="UP000095280"/>
    </source>
</evidence>
<evidence type="ECO:0000256" key="1">
    <source>
        <dbReference type="SAM" id="MobiDB-lite"/>
    </source>
</evidence>